<dbReference type="GO" id="GO:0000290">
    <property type="term" value="P:deadenylation-dependent decapping of nuclear-transcribed mRNA"/>
    <property type="evidence" value="ECO:0007669"/>
    <property type="project" value="UniProtKB-UniRule"/>
</dbReference>
<gene>
    <name evidence="11" type="ORF">EVEC_LOCUS2852</name>
</gene>
<dbReference type="Gene3D" id="3.30.200.40">
    <property type="entry name" value="Scavenger mRNA decapping enzyme, N-terminal domain"/>
    <property type="match status" value="1"/>
</dbReference>
<dbReference type="EC" id="3.6.1.59" evidence="3 8"/>
<dbReference type="Pfam" id="PF11969">
    <property type="entry name" value="DcpS_C"/>
    <property type="match status" value="1"/>
</dbReference>
<feature type="active site" description="Nucleophile" evidence="9">
    <location>
        <position position="242"/>
    </location>
</feature>
<evidence type="ECO:0000256" key="4">
    <source>
        <dbReference type="ARBA" id="ARBA00015636"/>
    </source>
</evidence>
<feature type="binding site" evidence="10">
    <location>
        <position position="150"/>
    </location>
    <ligand>
        <name>substrate</name>
    </ligand>
</feature>
<dbReference type="FunFam" id="3.30.428.10:FF:000006">
    <property type="entry name" value="m7GpppX diphosphatase"/>
    <property type="match status" value="1"/>
</dbReference>
<evidence type="ECO:0000256" key="8">
    <source>
        <dbReference type="PIRNR" id="PIRNR028973"/>
    </source>
</evidence>
<evidence type="ECO:0000313" key="13">
    <source>
        <dbReference type="WBParaSite" id="EVEC_0000314401-mRNA-1"/>
    </source>
</evidence>
<dbReference type="OrthoDB" id="10264956at2759"/>
<feature type="binding site" evidence="10">
    <location>
        <begin position="233"/>
        <end position="244"/>
    </location>
    <ligand>
        <name>substrate</name>
    </ligand>
</feature>
<keyword evidence="12" id="KW-1185">Reference proteome</keyword>
<dbReference type="EMBL" id="UXUI01007460">
    <property type="protein sequence ID" value="VDD87709.1"/>
    <property type="molecule type" value="Genomic_DNA"/>
</dbReference>
<dbReference type="AlphaFoldDB" id="A0A0N4UZS8"/>
<evidence type="ECO:0000256" key="3">
    <source>
        <dbReference type="ARBA" id="ARBA00012520"/>
    </source>
</evidence>
<comment type="similarity">
    <text evidence="2 8">Belongs to the HIT family.</text>
</comment>
<evidence type="ECO:0000313" key="11">
    <source>
        <dbReference type="EMBL" id="VDD87709.1"/>
    </source>
</evidence>
<reference evidence="11 12" key="2">
    <citation type="submission" date="2018-10" db="EMBL/GenBank/DDBJ databases">
        <authorList>
            <consortium name="Pathogen Informatics"/>
        </authorList>
    </citation>
    <scope>NUCLEOTIDE SEQUENCE [LARGE SCALE GENOMIC DNA]</scope>
</reference>
<dbReference type="Pfam" id="PF05652">
    <property type="entry name" value="DcpS"/>
    <property type="match status" value="1"/>
</dbReference>
<keyword evidence="8" id="KW-0507">mRNA processing</keyword>
<dbReference type="STRING" id="51028.A0A0N4UZS8"/>
<dbReference type="GO" id="GO:0140932">
    <property type="term" value="F:5'-(N(7)-methyl 5'-triphosphoguanosine)-[mRNA] diphosphatase activity"/>
    <property type="evidence" value="ECO:0007669"/>
    <property type="project" value="UniProtKB-EC"/>
</dbReference>
<dbReference type="GO" id="GO:0000340">
    <property type="term" value="F:RNA 7-methylguanosine cap binding"/>
    <property type="evidence" value="ECO:0007669"/>
    <property type="project" value="UniProtKB-UniRule"/>
</dbReference>
<dbReference type="InterPro" id="IPR011145">
    <property type="entry name" value="Scavenger_mRNA_decap_enz_N"/>
</dbReference>
<dbReference type="WBParaSite" id="EVEC_0000314401-mRNA-1">
    <property type="protein sequence ID" value="EVEC_0000314401-mRNA-1"/>
    <property type="gene ID" value="EVEC_0000314401"/>
</dbReference>
<evidence type="ECO:0000256" key="10">
    <source>
        <dbReference type="PIRSR" id="PIRSR028973-2"/>
    </source>
</evidence>
<dbReference type="Proteomes" id="UP000274131">
    <property type="component" value="Unassembled WGS sequence"/>
</dbReference>
<feature type="binding site" evidence="10">
    <location>
        <position position="170"/>
    </location>
    <ligand>
        <name>substrate</name>
    </ligand>
</feature>
<comment type="catalytic activity">
    <reaction evidence="7 8">
        <text>a 5'-end (N(7)-methyl 5'-triphosphoguanosine)-ribonucleoside in mRNA + H2O = N(7)-methyl-GMP + a 5'-end diphospho-ribonucleoside in mRNA + 2 H(+)</text>
        <dbReference type="Rhea" id="RHEA:65388"/>
        <dbReference type="Rhea" id="RHEA-COMP:17165"/>
        <dbReference type="Rhea" id="RHEA-COMP:17167"/>
        <dbReference type="ChEBI" id="CHEBI:15377"/>
        <dbReference type="ChEBI" id="CHEBI:15378"/>
        <dbReference type="ChEBI" id="CHEBI:58285"/>
        <dbReference type="ChEBI" id="CHEBI:156461"/>
        <dbReference type="ChEBI" id="CHEBI:167616"/>
        <dbReference type="EC" id="3.6.1.59"/>
    </reaction>
</comment>
<reference evidence="13" key="1">
    <citation type="submission" date="2017-02" db="UniProtKB">
        <authorList>
            <consortium name="WormBaseParasite"/>
        </authorList>
    </citation>
    <scope>IDENTIFICATION</scope>
</reference>
<accession>A0A0N4UZS8</accession>
<dbReference type="GO" id="GO:0005634">
    <property type="term" value="C:nucleus"/>
    <property type="evidence" value="ECO:0007669"/>
    <property type="project" value="UniProtKB-SubCell"/>
</dbReference>
<dbReference type="PANTHER" id="PTHR12978:SF0">
    <property type="entry name" value="M7GPPPX DIPHOSPHATASE"/>
    <property type="match status" value="1"/>
</dbReference>
<dbReference type="GO" id="GO:0006397">
    <property type="term" value="P:mRNA processing"/>
    <property type="evidence" value="ECO:0007669"/>
    <property type="project" value="UniProtKB-KW"/>
</dbReference>
<dbReference type="InterPro" id="IPR036265">
    <property type="entry name" value="HIT-like_sf"/>
</dbReference>
<sequence>MLGYSSSAGLNLDLSRFSFQEVLRSDPDEKSLFVLLKDQAGERAVLLCNRNPFPVDALSWSTILASTKVEKILQNDKYGNLRLFLPEEFCDVKATLIFPCNEFDISKYSCQKRYMVRETAEMYYNYVLPHIQENQPSLQWLYDVLEYKAESERIIFDDQDPLSGFMLLPDLKWDGCNLENLYVQALVRRKDIKSVRDLNGEHIPLLTSLRDKSYAAIRSKYGLSENQVRAYVHYHPTFYHFHVHFIAVSFNVPGSQVGKALLLDDVIQNIQFTSDHYQKATLSFIIRERDSLFDVFKTRSNNLEAVTEIT</sequence>
<keyword evidence="5 8" id="KW-0378">Hydrolase</keyword>
<feature type="binding site" evidence="10">
    <location>
        <position position="140"/>
    </location>
    <ligand>
        <name>substrate</name>
    </ligand>
</feature>
<keyword evidence="6 8" id="KW-0539">Nucleus</keyword>
<dbReference type="GO" id="GO:0000932">
    <property type="term" value="C:P-body"/>
    <property type="evidence" value="ECO:0007669"/>
    <property type="project" value="TreeGrafter"/>
</dbReference>
<dbReference type="Gene3D" id="3.30.428.10">
    <property type="entry name" value="HIT-like"/>
    <property type="match status" value="1"/>
</dbReference>
<dbReference type="SUPFAM" id="SSF54197">
    <property type="entry name" value="HIT-like"/>
    <property type="match status" value="1"/>
</dbReference>
<comment type="function">
    <text evidence="8">Decapping scavenger enzyme that catalyzes the cleavage of a residual cap structure following the degradation of mRNAs by the 3'-&gt;5' exosome-mediated mRNA decay pathway.</text>
</comment>
<dbReference type="InterPro" id="IPR008594">
    <property type="entry name" value="DcpS/DCS2"/>
</dbReference>
<feature type="binding site" evidence="10">
    <location>
        <position position="172"/>
    </location>
    <ligand>
        <name>substrate</name>
    </ligand>
</feature>
<name>A0A0N4UZS8_ENTVE</name>
<evidence type="ECO:0000256" key="1">
    <source>
        <dbReference type="ARBA" id="ARBA00004123"/>
    </source>
</evidence>
<dbReference type="PIRSF" id="PIRSF028973">
    <property type="entry name" value="Scavenger_mRNA_decap_enz"/>
    <property type="match status" value="1"/>
</dbReference>
<comment type="subcellular location">
    <subcellularLocation>
        <location evidence="1 8">Nucleus</location>
    </subcellularLocation>
</comment>
<evidence type="ECO:0000256" key="9">
    <source>
        <dbReference type="PIRSR" id="PIRSR028973-1"/>
    </source>
</evidence>
<protein>
    <recommendedName>
        <fullName evidence="4 8">m7GpppX diphosphatase</fullName>
        <ecNumber evidence="3 8">3.6.1.59</ecNumber>
    </recommendedName>
</protein>
<evidence type="ECO:0000256" key="5">
    <source>
        <dbReference type="ARBA" id="ARBA00022801"/>
    </source>
</evidence>
<evidence type="ECO:0000256" key="2">
    <source>
        <dbReference type="ARBA" id="ARBA00010208"/>
    </source>
</evidence>
<evidence type="ECO:0000256" key="6">
    <source>
        <dbReference type="ARBA" id="ARBA00023242"/>
    </source>
</evidence>
<proteinExistence type="inferred from homology"/>
<dbReference type="PANTHER" id="PTHR12978">
    <property type="entry name" value="HISTIDINE TRIAD HIT PROTEIN MEMBER"/>
    <property type="match status" value="1"/>
</dbReference>
<evidence type="ECO:0000313" key="12">
    <source>
        <dbReference type="Proteomes" id="UP000274131"/>
    </source>
</evidence>
<organism evidence="13">
    <name type="scientific">Enterobius vermicularis</name>
    <name type="common">Human pinworm</name>
    <dbReference type="NCBI Taxonomy" id="51028"/>
    <lineage>
        <taxon>Eukaryota</taxon>
        <taxon>Metazoa</taxon>
        <taxon>Ecdysozoa</taxon>
        <taxon>Nematoda</taxon>
        <taxon>Chromadorea</taxon>
        <taxon>Rhabditida</taxon>
        <taxon>Spirurina</taxon>
        <taxon>Oxyuridomorpha</taxon>
        <taxon>Oxyuroidea</taxon>
        <taxon>Oxyuridae</taxon>
        <taxon>Enterobius</taxon>
    </lineage>
</organism>
<dbReference type="SUPFAM" id="SSF102860">
    <property type="entry name" value="mRNA decapping enzyme DcpS N-terminal domain"/>
    <property type="match status" value="1"/>
</dbReference>
<evidence type="ECO:0000256" key="7">
    <source>
        <dbReference type="ARBA" id="ARBA00048222"/>
    </source>
</evidence>